<feature type="signal peptide" evidence="1">
    <location>
        <begin position="1"/>
        <end position="22"/>
    </location>
</feature>
<evidence type="ECO:0000313" key="4">
    <source>
        <dbReference type="Proteomes" id="UP000030302"/>
    </source>
</evidence>
<organism evidence="3 4">
    <name type="scientific">Collimonas arenae</name>
    <dbReference type="NCBI Taxonomy" id="279058"/>
    <lineage>
        <taxon>Bacteria</taxon>
        <taxon>Pseudomonadati</taxon>
        <taxon>Pseudomonadota</taxon>
        <taxon>Betaproteobacteria</taxon>
        <taxon>Burkholderiales</taxon>
        <taxon>Oxalobacteraceae</taxon>
        <taxon>Collimonas</taxon>
    </lineage>
</organism>
<keyword evidence="4" id="KW-1185">Reference proteome</keyword>
<dbReference type="HOGENOM" id="CLU_039918_0_0_4"/>
<dbReference type="Proteomes" id="UP000030302">
    <property type="component" value="Chromosome"/>
</dbReference>
<keyword evidence="1" id="KW-0732">Signal</keyword>
<dbReference type="RefSeq" id="WP_253273538.1">
    <property type="nucleotide sequence ID" value="NZ_CP009962.1"/>
</dbReference>
<dbReference type="InterPro" id="IPR001223">
    <property type="entry name" value="Glyco_hydro18_cat"/>
</dbReference>
<dbReference type="EC" id="3.2.1.14" evidence="3"/>
<dbReference type="PANTHER" id="PTHR42976:SF1">
    <property type="entry name" value="GH18 DOMAIN-CONTAINING PROTEIN-RELATED"/>
    <property type="match status" value="1"/>
</dbReference>
<dbReference type="Pfam" id="PF00704">
    <property type="entry name" value="Glyco_hydro_18"/>
    <property type="match status" value="1"/>
</dbReference>
<evidence type="ECO:0000256" key="1">
    <source>
        <dbReference type="SAM" id="SignalP"/>
    </source>
</evidence>
<dbReference type="Gene3D" id="3.20.20.80">
    <property type="entry name" value="Glycosidases"/>
    <property type="match status" value="1"/>
</dbReference>
<gene>
    <name evidence="3" type="ORF">LT85_2579</name>
</gene>
<accession>A0A0A1FFZ8</accession>
<proteinExistence type="predicted"/>
<dbReference type="EMBL" id="CP009962">
    <property type="protein sequence ID" value="AIY41737.1"/>
    <property type="molecule type" value="Genomic_DNA"/>
</dbReference>
<reference evidence="4" key="1">
    <citation type="journal article" date="2014" name="Soil Biol. Biochem.">
        <title>Structure and function of bacterial communities in ageing soils: Insights from the Mendocino ecological staircase.</title>
        <authorList>
            <person name="Uroz S."/>
            <person name="Tech J.J."/>
            <person name="Sawaya N.A."/>
            <person name="Frey-Klett P."/>
            <person name="Leveau J.H.J."/>
        </authorList>
    </citation>
    <scope>NUCLEOTIDE SEQUENCE [LARGE SCALE GENOMIC DNA]</scope>
    <source>
        <strain evidence="4">Cal35</strain>
    </source>
</reference>
<dbReference type="SUPFAM" id="SSF51445">
    <property type="entry name" value="(Trans)glycosidases"/>
    <property type="match status" value="1"/>
</dbReference>
<name>A0A0A1FFZ8_9BURK</name>
<dbReference type="KEGG" id="care:LT85_2579"/>
<dbReference type="GO" id="GO:0005975">
    <property type="term" value="P:carbohydrate metabolic process"/>
    <property type="evidence" value="ECO:0007669"/>
    <property type="project" value="InterPro"/>
</dbReference>
<evidence type="ECO:0000259" key="2">
    <source>
        <dbReference type="Pfam" id="PF00704"/>
    </source>
</evidence>
<sequence>MKLKMIKGLAICLSTAAFTAHGAGLQDSTAGSTVGVRAALSTASNMVLSKTAAASCQYSTWADGINYAPGAIVRYPANGLFYKEVNAGSSGSDGTDPTISTWYWQPTACSGSSTPPSFTGLIYSPYFYSGDTGGDQLNTAVTGSSQTLLKAMPAKLNAVTWAFATGSCGSENWNGVSAAAFAKANVASFVSAGKKYIVSTGGAGANFTCTSDANFAKFIKTYYSANLLGIDFDIENTQTQSDINNLVARVAAAQAAYPNLRYSFTLATDGGNESQSLGDMGVKVMTAIQNYGLKNYTVNLMTMDFADSGQENSSLCTLNGSGKCDMGQSTVSAAESLHNHWKVPYSQIEVTPMIGGNDSIDETFTLADAVTVSNYALAKKLGGVHFWAFARDRDCAPAKSDNNSSDTCNNYGKAGTLSYTNKFISALGL</sequence>
<keyword evidence="3" id="KW-0326">Glycosidase</keyword>
<dbReference type="GO" id="GO:0008843">
    <property type="term" value="F:endochitinase activity"/>
    <property type="evidence" value="ECO:0007669"/>
    <property type="project" value="UniProtKB-EC"/>
</dbReference>
<dbReference type="InterPro" id="IPR052750">
    <property type="entry name" value="GH18_Chitinase"/>
</dbReference>
<keyword evidence="3" id="KW-0378">Hydrolase</keyword>
<evidence type="ECO:0000313" key="3">
    <source>
        <dbReference type="EMBL" id="AIY41737.1"/>
    </source>
</evidence>
<dbReference type="STRING" id="279058.LT85_2579"/>
<dbReference type="InterPro" id="IPR017853">
    <property type="entry name" value="GH"/>
</dbReference>
<feature type="chain" id="PRO_5001983580" evidence="1">
    <location>
        <begin position="23"/>
        <end position="429"/>
    </location>
</feature>
<feature type="domain" description="GH18" evidence="2">
    <location>
        <begin position="148"/>
        <end position="317"/>
    </location>
</feature>
<dbReference type="AlphaFoldDB" id="A0A0A1FFZ8"/>
<protein>
    <submittedName>
        <fullName evidence="3">Chitinase</fullName>
        <ecNumber evidence="3">3.2.1.14</ecNumber>
    </submittedName>
</protein>
<dbReference type="PANTHER" id="PTHR42976">
    <property type="entry name" value="BIFUNCTIONAL CHITINASE/LYSOZYME-RELATED"/>
    <property type="match status" value="1"/>
</dbReference>